<evidence type="ECO:0000259" key="8">
    <source>
        <dbReference type="Pfam" id="PF00082"/>
    </source>
</evidence>
<evidence type="ECO:0008006" key="12">
    <source>
        <dbReference type="Google" id="ProtNLM"/>
    </source>
</evidence>
<feature type="domain" description="Peptidase S8/S53" evidence="8">
    <location>
        <begin position="516"/>
        <end position="663"/>
    </location>
</feature>
<dbReference type="PROSITE" id="PS00136">
    <property type="entry name" value="SUBTILASE_ASP"/>
    <property type="match status" value="2"/>
</dbReference>
<feature type="active site" description="Charge relay system" evidence="5">
    <location>
        <position position="170"/>
    </location>
</feature>
<dbReference type="EMBL" id="AOGT01000891">
    <property type="protein sequence ID" value="EMG48935.1"/>
    <property type="molecule type" value="Genomic_DNA"/>
</dbReference>
<dbReference type="PROSITE" id="PS00137">
    <property type="entry name" value="SUBTILASE_HIS"/>
    <property type="match status" value="2"/>
</dbReference>
<keyword evidence="7" id="KW-0732">Signal</keyword>
<dbReference type="Pfam" id="PF00082">
    <property type="entry name" value="Peptidase_S8"/>
    <property type="match status" value="2"/>
</dbReference>
<feature type="signal peptide" evidence="7">
    <location>
        <begin position="1"/>
        <end position="17"/>
    </location>
</feature>
<evidence type="ECO:0000256" key="3">
    <source>
        <dbReference type="ARBA" id="ARBA00022801"/>
    </source>
</evidence>
<keyword evidence="4 5" id="KW-0720">Serine protease</keyword>
<keyword evidence="11" id="KW-1185">Reference proteome</keyword>
<dbReference type="InterPro" id="IPR023827">
    <property type="entry name" value="Peptidase_S8_Asp-AS"/>
</dbReference>
<dbReference type="OrthoDB" id="206201at2759"/>
<dbReference type="PROSITE" id="PS00138">
    <property type="entry name" value="SUBTILASE_SER"/>
    <property type="match status" value="1"/>
</dbReference>
<dbReference type="PROSITE" id="PS51892">
    <property type="entry name" value="SUBTILASE"/>
    <property type="match status" value="2"/>
</dbReference>
<comment type="caution">
    <text evidence="5">Lacks conserved residue(s) required for the propagation of feature annotation.</text>
</comment>
<feature type="domain" description="Inhibitor I9" evidence="9">
    <location>
        <begin position="16"/>
        <end position="91"/>
    </location>
</feature>
<dbReference type="SUPFAM" id="SSF52743">
    <property type="entry name" value="Subtilisin-like"/>
    <property type="match status" value="2"/>
</dbReference>
<feature type="active site" description="Charge relay system" evidence="5">
    <location>
        <position position="139"/>
    </location>
</feature>
<dbReference type="InterPro" id="IPR000209">
    <property type="entry name" value="Peptidase_S8/S53_dom"/>
</dbReference>
<dbReference type="PANTHER" id="PTHR43806:SF13">
    <property type="entry name" value="SUBTILASE-TYPE PROTEINASE RRT12"/>
    <property type="match status" value="1"/>
</dbReference>
<evidence type="ECO:0000259" key="9">
    <source>
        <dbReference type="Pfam" id="PF05922"/>
    </source>
</evidence>
<accession>M3K0W4</accession>
<dbReference type="InterPro" id="IPR036852">
    <property type="entry name" value="Peptidase_S8/S53_dom_sf"/>
</dbReference>
<dbReference type="AlphaFoldDB" id="M3K0W4"/>
<reference evidence="10 11" key="1">
    <citation type="submission" date="2013-02" db="EMBL/GenBank/DDBJ databases">
        <title>Genome sequence of Candida maltosa Xu316, a potential industrial strain for xylitol and ethanol production.</title>
        <authorList>
            <person name="Yu J."/>
            <person name="Wang Q."/>
            <person name="Geng X."/>
            <person name="Bao W."/>
            <person name="He P."/>
            <person name="Cai J."/>
        </authorList>
    </citation>
    <scope>NUCLEOTIDE SEQUENCE [LARGE SCALE GENOMIC DNA]</scope>
    <source>
        <strain evidence="11">Xu316</strain>
    </source>
</reference>
<dbReference type="eggNOG" id="KOG1153">
    <property type="taxonomic scope" value="Eukaryota"/>
</dbReference>
<feature type="chain" id="PRO_5004035638" description="Peptidase S8/S53 domain-containing protein" evidence="7">
    <location>
        <begin position="18"/>
        <end position="663"/>
    </location>
</feature>
<dbReference type="Proteomes" id="UP000011777">
    <property type="component" value="Unassembled WGS sequence"/>
</dbReference>
<feature type="domain" description="Peptidase S8/S53" evidence="8">
    <location>
        <begin position="137"/>
        <end position="354"/>
    </location>
</feature>
<evidence type="ECO:0000313" key="10">
    <source>
        <dbReference type="EMBL" id="EMG48935.1"/>
    </source>
</evidence>
<feature type="active site" description="Charge relay system" evidence="5">
    <location>
        <position position="326"/>
    </location>
</feature>
<evidence type="ECO:0000313" key="11">
    <source>
        <dbReference type="Proteomes" id="UP000011777"/>
    </source>
</evidence>
<dbReference type="FunFam" id="3.40.50.200:FF:000007">
    <property type="entry name" value="Subtilisin-like serine protease"/>
    <property type="match status" value="2"/>
</dbReference>
<dbReference type="CDD" id="cd04077">
    <property type="entry name" value="Peptidases_S8_PCSK9_ProteinaseK_like"/>
    <property type="match status" value="2"/>
</dbReference>
<dbReference type="Pfam" id="PF05922">
    <property type="entry name" value="Inhibitor_I9"/>
    <property type="match status" value="1"/>
</dbReference>
<proteinExistence type="inferred from homology"/>
<dbReference type="InterPro" id="IPR050131">
    <property type="entry name" value="Peptidase_S8_subtilisin-like"/>
</dbReference>
<dbReference type="SUPFAM" id="SSF54897">
    <property type="entry name" value="Protease propeptides/inhibitors"/>
    <property type="match status" value="1"/>
</dbReference>
<gene>
    <name evidence="10" type="ORF">G210_0399</name>
</gene>
<dbReference type="PRINTS" id="PR00723">
    <property type="entry name" value="SUBTILISIN"/>
</dbReference>
<evidence type="ECO:0000256" key="4">
    <source>
        <dbReference type="ARBA" id="ARBA00022825"/>
    </source>
</evidence>
<sequence length="663" mass="72416">MKISILFICVLITLTQSHQSYLVSLHPKESLDTFMAYDATYPEDLQVKELINTSFHIGNFSGFSGNFTDTILKRLERCPLVEEIVPDIIVKAYDIVQQDHAPRHLARISRRDRMKPIRKYPFIYDDDFVGKRVNAYVIDSGIAIGHPEFQGRARTGKDFTIEGPGDKNGHGTHVAGLIGSHTYGVSKCVSIIDVKALNSKGTGSLSTILLAIEFAVNHRLRSGRPGVANLSLGAFKNNLLNKAIEQATKTGMVFVVAAGNNNINACLTSPSSSPYAITVGAIDDYNDSIASFSNWGECVDIFASGAYVKSVDIRSNVRPSVLSGTSMSAPIVTGIAVNLLSEGIDPEMIKDQLIAICTKNKIGRSSLFLRKNTPNRIANNGVCEEGNAKNEDDESLLSRSFADDSYFVSLKTTESLDNFMEYDKKYPKHLQVRDIISNSIAIGEFKGFSGKFSKDIIDRLKRCPFVQDITEDIMFNAFDFEIQEDAPRHLARISRRKRMKPNKQYSYMYDNDFQGQGVNAYVIDSGIDVDHPEFEGRAFAGHDFTHEGSGDNNGHGTHVAGLIGSATYGVAKNVEIIEVKALNSKGAGSLSTILAAIDFAVKHRLESGRKGVANLSLGAYKNNIINDAIARATKTGLVFVVAAGNSNINACMTSPASSKYAIT</sequence>
<evidence type="ECO:0000256" key="2">
    <source>
        <dbReference type="ARBA" id="ARBA00022670"/>
    </source>
</evidence>
<dbReference type="STRING" id="1245528.M3K0W4"/>
<evidence type="ECO:0000256" key="6">
    <source>
        <dbReference type="RuleBase" id="RU003355"/>
    </source>
</evidence>
<name>M3K0W4_CANMX</name>
<dbReference type="InterPro" id="IPR034193">
    <property type="entry name" value="PCSK9_ProteinaseK-like"/>
</dbReference>
<dbReference type="OMA" id="HLERYLW"/>
<dbReference type="PANTHER" id="PTHR43806">
    <property type="entry name" value="PEPTIDASE S8"/>
    <property type="match status" value="1"/>
</dbReference>
<dbReference type="InterPro" id="IPR015500">
    <property type="entry name" value="Peptidase_S8_subtilisin-rel"/>
</dbReference>
<evidence type="ECO:0000256" key="7">
    <source>
        <dbReference type="SAM" id="SignalP"/>
    </source>
</evidence>
<dbReference type="InterPro" id="IPR022398">
    <property type="entry name" value="Peptidase_S8_His-AS"/>
</dbReference>
<dbReference type="HOGENOM" id="CLU_414247_0_0_1"/>
<comment type="caution">
    <text evidence="10">The sequence shown here is derived from an EMBL/GenBank/DDBJ whole genome shotgun (WGS) entry which is preliminary data.</text>
</comment>
<evidence type="ECO:0000256" key="5">
    <source>
        <dbReference type="PROSITE-ProRule" id="PRU01240"/>
    </source>
</evidence>
<keyword evidence="2 5" id="KW-0645">Protease</keyword>
<organism evidence="10 11">
    <name type="scientific">Candida maltosa (strain Xu316)</name>
    <name type="common">Yeast</name>
    <dbReference type="NCBI Taxonomy" id="1245528"/>
    <lineage>
        <taxon>Eukaryota</taxon>
        <taxon>Fungi</taxon>
        <taxon>Dikarya</taxon>
        <taxon>Ascomycota</taxon>
        <taxon>Saccharomycotina</taxon>
        <taxon>Pichiomycetes</taxon>
        <taxon>Debaryomycetaceae</taxon>
        <taxon>Candida/Lodderomyces clade</taxon>
        <taxon>Candida</taxon>
    </lineage>
</organism>
<keyword evidence="3 5" id="KW-0378">Hydrolase</keyword>
<comment type="similarity">
    <text evidence="1 5 6">Belongs to the peptidase S8 family.</text>
</comment>
<feature type="non-terminal residue" evidence="10">
    <location>
        <position position="663"/>
    </location>
</feature>
<protein>
    <recommendedName>
        <fullName evidence="12">Peptidase S8/S53 domain-containing protein</fullName>
    </recommendedName>
</protein>
<dbReference type="InterPro" id="IPR023828">
    <property type="entry name" value="Peptidase_S8_Ser-AS"/>
</dbReference>
<dbReference type="Gene3D" id="3.40.50.200">
    <property type="entry name" value="Peptidase S8/S53 domain"/>
    <property type="match status" value="2"/>
</dbReference>
<evidence type="ECO:0000256" key="1">
    <source>
        <dbReference type="ARBA" id="ARBA00011073"/>
    </source>
</evidence>
<dbReference type="GO" id="GO:0006508">
    <property type="term" value="P:proteolysis"/>
    <property type="evidence" value="ECO:0007669"/>
    <property type="project" value="UniProtKB-KW"/>
</dbReference>
<dbReference type="InterPro" id="IPR010259">
    <property type="entry name" value="S8pro/Inhibitor_I9"/>
</dbReference>
<dbReference type="GO" id="GO:0004252">
    <property type="term" value="F:serine-type endopeptidase activity"/>
    <property type="evidence" value="ECO:0007669"/>
    <property type="project" value="UniProtKB-UniRule"/>
</dbReference>